<dbReference type="EMBL" id="KV922012">
    <property type="protein sequence ID" value="ORE03242.1"/>
    <property type="molecule type" value="Genomic_DNA"/>
</dbReference>
<evidence type="ECO:0000256" key="2">
    <source>
        <dbReference type="ARBA" id="ARBA00008612"/>
    </source>
</evidence>
<dbReference type="PANTHER" id="PTHR13295">
    <property type="entry name" value="GLUTAMATE CYSTEINE LIGASE REGULATORY SUBUNIT"/>
    <property type="match status" value="1"/>
</dbReference>
<name>A0A1X0QU26_RHIZD</name>
<dbReference type="GO" id="GO:0006750">
    <property type="term" value="P:glutathione biosynthetic process"/>
    <property type="evidence" value="ECO:0007669"/>
    <property type="project" value="UniProtKB-UniPathway"/>
</dbReference>
<dbReference type="Proteomes" id="UP000242414">
    <property type="component" value="Unassembled WGS sequence"/>
</dbReference>
<comment type="subunit">
    <text evidence="3">Heterodimer of a catalytic heavy chain and a regulatory light chain.</text>
</comment>
<evidence type="ECO:0000256" key="5">
    <source>
        <dbReference type="ARBA" id="ARBA00030406"/>
    </source>
</evidence>
<evidence type="ECO:0000256" key="7">
    <source>
        <dbReference type="ARBA" id="ARBA00031732"/>
    </source>
</evidence>
<protein>
    <recommendedName>
        <fullName evidence="7">GCS light chain</fullName>
    </recommendedName>
    <alternativeName>
        <fullName evidence="5">Gamma-ECS regulatory subunit</fullName>
    </alternativeName>
    <alternativeName>
        <fullName evidence="8">Gamma-glutamylcysteine synthetase regulatory subunit</fullName>
    </alternativeName>
    <alternativeName>
        <fullName evidence="6">Glutamate--cysteine ligase modifier subunit</fullName>
    </alternativeName>
</protein>
<dbReference type="GO" id="GO:0035226">
    <property type="term" value="F:glutamate-cysteine ligase catalytic subunit binding"/>
    <property type="evidence" value="ECO:0007669"/>
    <property type="project" value="InterPro"/>
</dbReference>
<dbReference type="GO" id="GO:0030234">
    <property type="term" value="F:enzyme regulator activity"/>
    <property type="evidence" value="ECO:0007669"/>
    <property type="project" value="TreeGrafter"/>
</dbReference>
<gene>
    <name evidence="10" type="ORF">BCV72DRAFT_308409</name>
</gene>
<evidence type="ECO:0000259" key="9">
    <source>
        <dbReference type="Pfam" id="PF00248"/>
    </source>
</evidence>
<dbReference type="AlphaFoldDB" id="A0A1X0QU26"/>
<dbReference type="PANTHER" id="PTHR13295:SF4">
    <property type="entry name" value="GLUTAMATE--CYSTEINE LIGASE REGULATORY SUBUNIT"/>
    <property type="match status" value="1"/>
</dbReference>
<reference evidence="10" key="1">
    <citation type="journal article" date="2016" name="Proc. Natl. Acad. Sci. U.S.A.">
        <title>Lipid metabolic changes in an early divergent fungus govern the establishment of a mutualistic symbiosis with endobacteria.</title>
        <authorList>
            <person name="Lastovetsky O.A."/>
            <person name="Gaspar M.L."/>
            <person name="Mondo S.J."/>
            <person name="LaButti K.M."/>
            <person name="Sandor L."/>
            <person name="Grigoriev I.V."/>
            <person name="Henry S.A."/>
            <person name="Pawlowska T.E."/>
        </authorList>
    </citation>
    <scope>NUCLEOTIDE SEQUENCE [LARGE SCALE GENOMIC DNA]</scope>
    <source>
        <strain evidence="10">ATCC 52814</strain>
    </source>
</reference>
<sequence>MPTQLLPNQINIPKFKHLIIYTGNIMRTTTCALKSWNKKSSSELLYAISDTLSTSLTSSSMPSFHYSPLSNTLEIPDIRQTSRIHPDDRDNVEVTAKLFYLKHDDQSLISYIDASIHHLEQLLGVASIDTFVVSFADNESCVEKTWKDLEAYHQDGRIRKLGVSDFDTARLKALYDNPSLTVKPSLNQVNIENCCSNQKELIELGKQYGVEMTFNVDTADILTTESLSDISSKHGVTQEGTTIKPCWVMKYHVFTKRTSVVMDKGYIIAGETE</sequence>
<dbReference type="VEuPathDB" id="FungiDB:BCV72DRAFT_308409"/>
<evidence type="ECO:0000313" key="10">
    <source>
        <dbReference type="EMBL" id="ORE03242.1"/>
    </source>
</evidence>
<comment type="pathway">
    <text evidence="1">Sulfur metabolism; glutathione biosynthesis; glutathione from L-cysteine and L-glutamate: step 1/2.</text>
</comment>
<accession>A0A1X0QU26</accession>
<evidence type="ECO:0000256" key="6">
    <source>
        <dbReference type="ARBA" id="ARBA00031154"/>
    </source>
</evidence>
<dbReference type="OrthoDB" id="5596051at2759"/>
<comment type="similarity">
    <text evidence="2">Belongs to the aldo/keto reductase family. Glutamate--cysteine ligase light chain subfamily.</text>
</comment>
<keyword evidence="4" id="KW-0317">Glutathione biosynthesis</keyword>
<feature type="domain" description="NADP-dependent oxidoreductase" evidence="9">
    <location>
        <begin position="86"/>
        <end position="212"/>
    </location>
</feature>
<evidence type="ECO:0000256" key="3">
    <source>
        <dbReference type="ARBA" id="ARBA00011532"/>
    </source>
</evidence>
<dbReference type="InterPro" id="IPR032963">
    <property type="entry name" value="Gclm"/>
</dbReference>
<dbReference type="InterPro" id="IPR023210">
    <property type="entry name" value="NADP_OxRdtase_dom"/>
</dbReference>
<dbReference type="SUPFAM" id="SSF51430">
    <property type="entry name" value="NAD(P)-linked oxidoreductase"/>
    <property type="match status" value="1"/>
</dbReference>
<evidence type="ECO:0000256" key="4">
    <source>
        <dbReference type="ARBA" id="ARBA00022684"/>
    </source>
</evidence>
<evidence type="ECO:0000256" key="1">
    <source>
        <dbReference type="ARBA" id="ARBA00005006"/>
    </source>
</evidence>
<dbReference type="UniPathway" id="UPA00142">
    <property type="reaction ID" value="UER00209"/>
</dbReference>
<proteinExistence type="inferred from homology"/>
<evidence type="ECO:0000256" key="8">
    <source>
        <dbReference type="ARBA" id="ARBA00032926"/>
    </source>
</evidence>
<dbReference type="Gene3D" id="3.20.20.100">
    <property type="entry name" value="NADP-dependent oxidoreductase domain"/>
    <property type="match status" value="1"/>
</dbReference>
<dbReference type="InterPro" id="IPR036812">
    <property type="entry name" value="NAD(P)_OxRdtase_dom_sf"/>
</dbReference>
<dbReference type="Pfam" id="PF00248">
    <property type="entry name" value="Aldo_ket_red"/>
    <property type="match status" value="1"/>
</dbReference>
<dbReference type="GO" id="GO:0017109">
    <property type="term" value="C:glutamate-cysteine ligase complex"/>
    <property type="evidence" value="ECO:0007669"/>
    <property type="project" value="TreeGrafter"/>
</dbReference>
<organism evidence="10">
    <name type="scientific">Rhizopus microsporus var. microsporus</name>
    <dbReference type="NCBI Taxonomy" id="86635"/>
    <lineage>
        <taxon>Eukaryota</taxon>
        <taxon>Fungi</taxon>
        <taxon>Fungi incertae sedis</taxon>
        <taxon>Mucoromycota</taxon>
        <taxon>Mucoromycotina</taxon>
        <taxon>Mucoromycetes</taxon>
        <taxon>Mucorales</taxon>
        <taxon>Mucorineae</taxon>
        <taxon>Rhizopodaceae</taxon>
        <taxon>Rhizopus</taxon>
    </lineage>
</organism>